<reference evidence="1 2" key="1">
    <citation type="submission" date="2018-06" db="EMBL/GenBank/DDBJ databases">
        <authorList>
            <consortium name="Pathogen Informatics"/>
            <person name="Doyle S."/>
        </authorList>
    </citation>
    <scope>NUCLEOTIDE SEQUENCE [LARGE SCALE GENOMIC DNA]</scope>
    <source>
        <strain evidence="1 2">NCTC10738</strain>
    </source>
</reference>
<organism evidence="1 2">
    <name type="scientific">Shewanella algae</name>
    <dbReference type="NCBI Taxonomy" id="38313"/>
    <lineage>
        <taxon>Bacteria</taxon>
        <taxon>Pseudomonadati</taxon>
        <taxon>Pseudomonadota</taxon>
        <taxon>Gammaproteobacteria</taxon>
        <taxon>Alteromonadales</taxon>
        <taxon>Shewanellaceae</taxon>
        <taxon>Shewanella</taxon>
    </lineage>
</organism>
<evidence type="ECO:0000313" key="1">
    <source>
        <dbReference type="EMBL" id="SUI49657.1"/>
    </source>
</evidence>
<name>A0A379YSK1_9GAMM</name>
<dbReference type="AlphaFoldDB" id="A0A379YSK1"/>
<dbReference type="EMBL" id="UGYO01000001">
    <property type="protein sequence ID" value="SUI49657.1"/>
    <property type="molecule type" value="Genomic_DNA"/>
</dbReference>
<sequence length="37" mass="4228">MDLLLNLFTHRRTGIFFYSPTLNKMMSIPEVASLAAK</sequence>
<evidence type="ECO:0000313" key="2">
    <source>
        <dbReference type="Proteomes" id="UP000254069"/>
    </source>
</evidence>
<keyword evidence="2" id="KW-1185">Reference proteome</keyword>
<accession>A0A379YSK1</accession>
<proteinExistence type="predicted"/>
<protein>
    <submittedName>
        <fullName evidence="1">Uncharacterized protein</fullName>
    </submittedName>
</protein>
<gene>
    <name evidence="1" type="ORF">NCTC10738_00475</name>
</gene>
<dbReference type="Proteomes" id="UP000254069">
    <property type="component" value="Unassembled WGS sequence"/>
</dbReference>